<dbReference type="Pfam" id="PF04542">
    <property type="entry name" value="Sigma70_r2"/>
    <property type="match status" value="1"/>
</dbReference>
<evidence type="ECO:0000256" key="1">
    <source>
        <dbReference type="ARBA" id="ARBA00010641"/>
    </source>
</evidence>
<dbReference type="RefSeq" id="WP_182705598.1">
    <property type="nucleotide sequence ID" value="NZ_JACJII010000001.1"/>
</dbReference>
<evidence type="ECO:0000256" key="3">
    <source>
        <dbReference type="ARBA" id="ARBA00023082"/>
    </source>
</evidence>
<gene>
    <name evidence="9" type="ORF">HNR21_002869</name>
</gene>
<feature type="compositionally biased region" description="Low complexity" evidence="6">
    <location>
        <begin position="383"/>
        <end position="411"/>
    </location>
</feature>
<name>A0A7W3MY17_9ACTN</name>
<evidence type="ECO:0000256" key="6">
    <source>
        <dbReference type="SAM" id="MobiDB-lite"/>
    </source>
</evidence>
<dbReference type="GO" id="GO:0003677">
    <property type="term" value="F:DNA binding"/>
    <property type="evidence" value="ECO:0007669"/>
    <property type="project" value="UniProtKB-KW"/>
</dbReference>
<dbReference type="SUPFAM" id="SSF88946">
    <property type="entry name" value="Sigma2 domain of RNA polymerase sigma factors"/>
    <property type="match status" value="1"/>
</dbReference>
<evidence type="ECO:0000259" key="8">
    <source>
        <dbReference type="Pfam" id="PF04542"/>
    </source>
</evidence>
<dbReference type="Gene3D" id="1.10.1740.10">
    <property type="match status" value="1"/>
</dbReference>
<evidence type="ECO:0000256" key="4">
    <source>
        <dbReference type="ARBA" id="ARBA00023125"/>
    </source>
</evidence>
<organism evidence="9 10">
    <name type="scientific">Thermomonospora cellulosilytica</name>
    <dbReference type="NCBI Taxonomy" id="1411118"/>
    <lineage>
        <taxon>Bacteria</taxon>
        <taxon>Bacillati</taxon>
        <taxon>Actinomycetota</taxon>
        <taxon>Actinomycetes</taxon>
        <taxon>Streptosporangiales</taxon>
        <taxon>Thermomonosporaceae</taxon>
        <taxon>Thermomonospora</taxon>
    </lineage>
</organism>
<feature type="domain" description="RNA polymerase sigma-70 region 2" evidence="8">
    <location>
        <begin position="30"/>
        <end position="97"/>
    </location>
</feature>
<comment type="caution">
    <text evidence="9">The sequence shown here is derived from an EMBL/GenBank/DDBJ whole genome shotgun (WGS) entry which is preliminary data.</text>
</comment>
<evidence type="ECO:0000313" key="10">
    <source>
        <dbReference type="Proteomes" id="UP000539313"/>
    </source>
</evidence>
<dbReference type="Gene3D" id="1.10.10.10">
    <property type="entry name" value="Winged helix-like DNA-binding domain superfamily/Winged helix DNA-binding domain"/>
    <property type="match status" value="1"/>
</dbReference>
<feature type="compositionally biased region" description="Basic and acidic residues" evidence="6">
    <location>
        <begin position="100"/>
        <end position="117"/>
    </location>
</feature>
<comment type="similarity">
    <text evidence="1">Belongs to the sigma-70 factor family. ECF subfamily.</text>
</comment>
<keyword evidence="2" id="KW-0805">Transcription regulation</keyword>
<keyword evidence="4" id="KW-0238">DNA-binding</keyword>
<dbReference type="InterPro" id="IPR013325">
    <property type="entry name" value="RNA_pol_sigma_r2"/>
</dbReference>
<evidence type="ECO:0000313" key="9">
    <source>
        <dbReference type="EMBL" id="MBA9003987.1"/>
    </source>
</evidence>
<evidence type="ECO:0000256" key="2">
    <source>
        <dbReference type="ARBA" id="ARBA00023015"/>
    </source>
</evidence>
<proteinExistence type="inferred from homology"/>
<dbReference type="Proteomes" id="UP000539313">
    <property type="component" value="Unassembled WGS sequence"/>
</dbReference>
<keyword evidence="7" id="KW-0812">Transmembrane</keyword>
<feature type="region of interest" description="Disordered" evidence="6">
    <location>
        <begin position="100"/>
        <end position="126"/>
    </location>
</feature>
<keyword evidence="10" id="KW-1185">Reference proteome</keyword>
<dbReference type="EMBL" id="JACJII010000001">
    <property type="protein sequence ID" value="MBA9003987.1"/>
    <property type="molecule type" value="Genomic_DNA"/>
</dbReference>
<protein>
    <submittedName>
        <fullName evidence="9">RNA polymerase sigma factor (Sigma-70 family)</fullName>
    </submittedName>
</protein>
<keyword evidence="7" id="KW-0472">Membrane</keyword>
<feature type="transmembrane region" description="Helical" evidence="7">
    <location>
        <begin position="321"/>
        <end position="342"/>
    </location>
</feature>
<feature type="region of interest" description="Disordered" evidence="6">
    <location>
        <begin position="456"/>
        <end position="501"/>
    </location>
</feature>
<keyword evidence="7" id="KW-1133">Transmembrane helix</keyword>
<dbReference type="InterPro" id="IPR036388">
    <property type="entry name" value="WH-like_DNA-bd_sf"/>
</dbReference>
<dbReference type="GO" id="GO:0006352">
    <property type="term" value="P:DNA-templated transcription initiation"/>
    <property type="evidence" value="ECO:0007669"/>
    <property type="project" value="InterPro"/>
</dbReference>
<dbReference type="InterPro" id="IPR014284">
    <property type="entry name" value="RNA_pol_sigma-70_dom"/>
</dbReference>
<accession>A0A7W3MY17</accession>
<dbReference type="AlphaFoldDB" id="A0A7W3MY17"/>
<feature type="region of interest" description="Disordered" evidence="6">
    <location>
        <begin position="350"/>
        <end position="433"/>
    </location>
</feature>
<evidence type="ECO:0000256" key="5">
    <source>
        <dbReference type="ARBA" id="ARBA00023163"/>
    </source>
</evidence>
<dbReference type="SUPFAM" id="SSF88659">
    <property type="entry name" value="Sigma3 and sigma4 domains of RNA polymerase sigma factors"/>
    <property type="match status" value="1"/>
</dbReference>
<keyword evidence="3" id="KW-0731">Sigma factor</keyword>
<dbReference type="InterPro" id="IPR013324">
    <property type="entry name" value="RNA_pol_sigma_r3/r4-like"/>
</dbReference>
<dbReference type="InterPro" id="IPR039425">
    <property type="entry name" value="RNA_pol_sigma-70-like"/>
</dbReference>
<dbReference type="PANTHER" id="PTHR43133">
    <property type="entry name" value="RNA POLYMERASE ECF-TYPE SIGMA FACTO"/>
    <property type="match status" value="1"/>
</dbReference>
<dbReference type="NCBIfam" id="TIGR02937">
    <property type="entry name" value="sigma70-ECF"/>
    <property type="match status" value="1"/>
</dbReference>
<dbReference type="GO" id="GO:0016987">
    <property type="term" value="F:sigma factor activity"/>
    <property type="evidence" value="ECO:0007669"/>
    <property type="project" value="UniProtKB-KW"/>
</dbReference>
<dbReference type="PANTHER" id="PTHR43133:SF8">
    <property type="entry name" value="RNA POLYMERASE SIGMA FACTOR HI_1459-RELATED"/>
    <property type="match status" value="1"/>
</dbReference>
<reference evidence="9 10" key="1">
    <citation type="submission" date="2020-08" db="EMBL/GenBank/DDBJ databases">
        <title>Sequencing the genomes of 1000 actinobacteria strains.</title>
        <authorList>
            <person name="Klenk H.-P."/>
        </authorList>
    </citation>
    <scope>NUCLEOTIDE SEQUENCE [LARGE SCALE GENOMIC DNA]</scope>
    <source>
        <strain evidence="9 10">DSM 45823</strain>
    </source>
</reference>
<feature type="compositionally biased region" description="Pro residues" evidence="6">
    <location>
        <begin position="412"/>
        <end position="421"/>
    </location>
</feature>
<evidence type="ECO:0000256" key="7">
    <source>
        <dbReference type="SAM" id="Phobius"/>
    </source>
</evidence>
<keyword evidence="5" id="KW-0804">Transcription</keyword>
<sequence>MSGWPSSDRDDDRRLTEALAAGDIDALTQLYDTHAPRLYDYCHALLPDQAAAAAALRDVFLAACAHAGRLADPHLLRAWLYALARTECLRRRRARDRDGRRPERGWIVDPRTGEARPPEPAPEADGAFLDEEDRTRRLEMRKLVHGALAGLQGREREAIDLLMRHGMTPAELAGVLGLDDTTAAELAVAARAALEDALRVPAVAEFGRCPEVTAMVTGKQRPLDPQVVRDVDGHMAEGCPICAQDRTRLAAAALLRTLPVALVPFELRAQVLRAAVDPAGEQARLAAARNVEPLDEWGWPLPAGAAATPAGAAEPQRRQRLLPVLAVAAAVVVVLGAAFWLLPGGGEDPAVGGSRPGPPVPADTGVPSDTGSPEESPAPEPSSPSASPTTPSASPSTASPTPTASPTTTRPAPRPQPPRPRPGTLQVSGCRMEEGQRSCTIRITAQGGAVDWRVTGTRGPIRVSGGGGRLAPGQTETLTVSRDDGCDGPGSDGSGTVYFSPDGAARVSWECGFWD</sequence>
<dbReference type="InterPro" id="IPR007627">
    <property type="entry name" value="RNA_pol_sigma70_r2"/>
</dbReference>